<keyword evidence="3" id="KW-0949">S-adenosyl-L-methionine</keyword>
<feature type="compositionally biased region" description="Acidic residues" evidence="5">
    <location>
        <begin position="312"/>
        <end position="321"/>
    </location>
</feature>
<evidence type="ECO:0000256" key="2">
    <source>
        <dbReference type="ARBA" id="ARBA00022679"/>
    </source>
</evidence>
<accession>A0A1T4X6U2</accession>
<evidence type="ECO:0000256" key="5">
    <source>
        <dbReference type="SAM" id="MobiDB-lite"/>
    </source>
</evidence>
<dbReference type="InterPro" id="IPR029063">
    <property type="entry name" value="SAM-dependent_MTases_sf"/>
</dbReference>
<evidence type="ECO:0000256" key="1">
    <source>
        <dbReference type="ARBA" id="ARBA00022603"/>
    </source>
</evidence>
<dbReference type="GO" id="GO:0160107">
    <property type="term" value="F:tRNA (adenine(58)-N1)-methyltransferase activity"/>
    <property type="evidence" value="ECO:0007669"/>
    <property type="project" value="InterPro"/>
</dbReference>
<dbReference type="EMBL" id="FUYC01000008">
    <property type="protein sequence ID" value="SKA85353.1"/>
    <property type="molecule type" value="Genomic_DNA"/>
</dbReference>
<dbReference type="STRING" id="1121449.SAMN02745704_01851"/>
<dbReference type="Pfam" id="PF08704">
    <property type="entry name" value="GCD14"/>
    <property type="match status" value="1"/>
</dbReference>
<keyword evidence="4" id="KW-0819">tRNA processing</keyword>
<dbReference type="Gene3D" id="3.40.50.150">
    <property type="entry name" value="Vaccinia Virus protein VP39"/>
    <property type="match status" value="1"/>
</dbReference>
<evidence type="ECO:0000256" key="3">
    <source>
        <dbReference type="ARBA" id="ARBA00022691"/>
    </source>
</evidence>
<feature type="region of interest" description="Disordered" evidence="5">
    <location>
        <begin position="262"/>
        <end position="321"/>
    </location>
</feature>
<dbReference type="AlphaFoldDB" id="A0A1T4X6U2"/>
<evidence type="ECO:0000313" key="7">
    <source>
        <dbReference type="EMBL" id="SKA85353.1"/>
    </source>
</evidence>
<organism evidence="7 8">
    <name type="scientific">Paucidesulfovibrio gracilis DSM 16080</name>
    <dbReference type="NCBI Taxonomy" id="1121449"/>
    <lineage>
        <taxon>Bacteria</taxon>
        <taxon>Pseudomonadati</taxon>
        <taxon>Thermodesulfobacteriota</taxon>
        <taxon>Desulfovibrionia</taxon>
        <taxon>Desulfovibrionales</taxon>
        <taxon>Desulfovibrionaceae</taxon>
        <taxon>Paucidesulfovibrio</taxon>
    </lineage>
</organism>
<protein>
    <submittedName>
        <fullName evidence="7">tRNA (Adenine57-N1/adenine58-N1)-methyltransferase</fullName>
    </submittedName>
</protein>
<keyword evidence="1 7" id="KW-0489">Methyltransferase</keyword>
<name>A0A1T4X6U2_9BACT</name>
<dbReference type="FunFam" id="3.10.330.20:FF:000003">
    <property type="entry name" value="tRNA (Adenine(58)-N(1))-methyltransferase, mitochondrial isoform X1"/>
    <property type="match status" value="1"/>
</dbReference>
<dbReference type="PANTHER" id="PTHR12133:SF1">
    <property type="entry name" value="TRNA (ADENINE(58)-N(1))-METHYLTRANSFERASE, MITOCHONDRIAL"/>
    <property type="match status" value="1"/>
</dbReference>
<feature type="domain" description="tRNA (adenine(58)-N(1))-methyltransferase catalytic subunit TRM61 C-terminal" evidence="6">
    <location>
        <begin position="59"/>
        <end position="227"/>
    </location>
</feature>
<dbReference type="OrthoDB" id="9781391at2"/>
<dbReference type="PANTHER" id="PTHR12133">
    <property type="entry name" value="TRNA (ADENINE(58)-N(1))-METHYLTRANSFERASE"/>
    <property type="match status" value="1"/>
</dbReference>
<gene>
    <name evidence="7" type="ORF">SAMN02745704_01851</name>
</gene>
<dbReference type="PROSITE" id="PS51620">
    <property type="entry name" value="SAM_TRM61"/>
    <property type="match status" value="1"/>
</dbReference>
<dbReference type="Proteomes" id="UP000190027">
    <property type="component" value="Unassembled WGS sequence"/>
</dbReference>
<dbReference type="InterPro" id="IPR014816">
    <property type="entry name" value="tRNA_MeTrfase_Gcd14"/>
</dbReference>
<keyword evidence="8" id="KW-1185">Reference proteome</keyword>
<dbReference type="Gene3D" id="3.10.330.20">
    <property type="match status" value="1"/>
</dbReference>
<dbReference type="RefSeq" id="WP_078717413.1">
    <property type="nucleotide sequence ID" value="NZ_FUYC01000008.1"/>
</dbReference>
<sequence length="321" mass="35492">MLNSGDLVLLISPKGKRYLHKLDPQAEVHTHDGRILMSEVAEAGYGRRVRTHLGRPYLVLRPTVHDLIKNVKRSTQIMYPKEIGYLLLKLGVGPGMTVIESGTGSGGLTTALAWYVGDTGKVITYERREEFYRLARKNLERVGLAHRVEQVNQDISEGFRHNGAHALFLDVRTPWDYLESIPSAVIPGAMCGFLLPTVNQVSDLLRGLERGPFQDVEVLEILVRRYKPVADRLRPEDRMVAHTGFLVFARYIEADSPKDALETAAPQTEQHPAETDGGTLEAASEQAVPNPEPGERMQAEFGVPGQHTAAPEADDDGSDAQ</sequence>
<proteinExistence type="predicted"/>
<evidence type="ECO:0000313" key="8">
    <source>
        <dbReference type="Proteomes" id="UP000190027"/>
    </source>
</evidence>
<keyword evidence="2 7" id="KW-0808">Transferase</keyword>
<evidence type="ECO:0000256" key="4">
    <source>
        <dbReference type="ARBA" id="ARBA00022694"/>
    </source>
</evidence>
<dbReference type="GO" id="GO:0030488">
    <property type="term" value="P:tRNA methylation"/>
    <property type="evidence" value="ECO:0007669"/>
    <property type="project" value="InterPro"/>
</dbReference>
<dbReference type="SUPFAM" id="SSF53335">
    <property type="entry name" value="S-adenosyl-L-methionine-dependent methyltransferases"/>
    <property type="match status" value="1"/>
</dbReference>
<dbReference type="InterPro" id="IPR049470">
    <property type="entry name" value="TRM61_C"/>
</dbReference>
<reference evidence="7 8" key="1">
    <citation type="submission" date="2017-02" db="EMBL/GenBank/DDBJ databases">
        <authorList>
            <person name="Peterson S.W."/>
        </authorList>
    </citation>
    <scope>NUCLEOTIDE SEQUENCE [LARGE SCALE GENOMIC DNA]</scope>
    <source>
        <strain evidence="7 8">DSM 16080</strain>
    </source>
</reference>
<evidence type="ECO:0000259" key="6">
    <source>
        <dbReference type="Pfam" id="PF08704"/>
    </source>
</evidence>
<dbReference type="GO" id="GO:0031515">
    <property type="term" value="C:tRNA (m1A) methyltransferase complex"/>
    <property type="evidence" value="ECO:0007669"/>
    <property type="project" value="InterPro"/>
</dbReference>